<proteinExistence type="predicted"/>
<name>A0A9W9YBK7_9CNID</name>
<gene>
    <name evidence="1" type="primary">XRRA1_1</name>
    <name evidence="1" type="ORF">OS493_025506</name>
</gene>
<dbReference type="AlphaFoldDB" id="A0A9W9YBK7"/>
<accession>A0A9W9YBK7</accession>
<dbReference type="OrthoDB" id="1687175at2759"/>
<evidence type="ECO:0000313" key="2">
    <source>
        <dbReference type="Proteomes" id="UP001163046"/>
    </source>
</evidence>
<comment type="caution">
    <text evidence="1">The sequence shown here is derived from an EMBL/GenBank/DDBJ whole genome shotgun (WGS) entry which is preliminary data.</text>
</comment>
<keyword evidence="2" id="KW-1185">Reference proteome</keyword>
<evidence type="ECO:0000313" key="1">
    <source>
        <dbReference type="EMBL" id="KAJ7328107.1"/>
    </source>
</evidence>
<dbReference type="Proteomes" id="UP001163046">
    <property type="component" value="Unassembled WGS sequence"/>
</dbReference>
<protein>
    <submittedName>
        <fullName evidence="1">X-ray radiation resistance-associated protein 1</fullName>
    </submittedName>
</protein>
<sequence>MSTANTAAGFISGTGFSSQCFPVRSLTRYKRQADDGGAWLVAYRAEQRRRFKAVLCTGDPGVTTQSLITKFKSEETETIEDEKPRKLDGFLSDETISC</sequence>
<reference evidence="1" key="1">
    <citation type="submission" date="2023-01" db="EMBL/GenBank/DDBJ databases">
        <title>Genome assembly of the deep-sea coral Lophelia pertusa.</title>
        <authorList>
            <person name="Herrera S."/>
            <person name="Cordes E."/>
        </authorList>
    </citation>
    <scope>NUCLEOTIDE SEQUENCE</scope>
    <source>
        <strain evidence="1">USNM1676648</strain>
        <tissue evidence="1">Polyp</tissue>
    </source>
</reference>
<organism evidence="1 2">
    <name type="scientific">Desmophyllum pertusum</name>
    <dbReference type="NCBI Taxonomy" id="174260"/>
    <lineage>
        <taxon>Eukaryota</taxon>
        <taxon>Metazoa</taxon>
        <taxon>Cnidaria</taxon>
        <taxon>Anthozoa</taxon>
        <taxon>Hexacorallia</taxon>
        <taxon>Scleractinia</taxon>
        <taxon>Caryophylliina</taxon>
        <taxon>Caryophylliidae</taxon>
        <taxon>Desmophyllum</taxon>
    </lineage>
</organism>
<dbReference type="EMBL" id="MU827798">
    <property type="protein sequence ID" value="KAJ7328107.1"/>
    <property type="molecule type" value="Genomic_DNA"/>
</dbReference>